<accession>A0A381QD30</accession>
<organism evidence="1">
    <name type="scientific">marine metagenome</name>
    <dbReference type="NCBI Taxonomy" id="408172"/>
    <lineage>
        <taxon>unclassified sequences</taxon>
        <taxon>metagenomes</taxon>
        <taxon>ecological metagenomes</taxon>
    </lineage>
</organism>
<protein>
    <recommendedName>
        <fullName evidence="2">Alkaline phosphatase family protein</fullName>
    </recommendedName>
</protein>
<gene>
    <name evidence="1" type="ORF">METZ01_LOCUS30079</name>
</gene>
<name>A0A381QD30_9ZZZZ</name>
<dbReference type="Gene3D" id="3.40.720.10">
    <property type="entry name" value="Alkaline Phosphatase, subunit A"/>
    <property type="match status" value="2"/>
</dbReference>
<dbReference type="GO" id="GO:0016787">
    <property type="term" value="F:hydrolase activity"/>
    <property type="evidence" value="ECO:0007669"/>
    <property type="project" value="UniProtKB-ARBA"/>
</dbReference>
<proteinExistence type="predicted"/>
<reference evidence="1" key="1">
    <citation type="submission" date="2018-05" db="EMBL/GenBank/DDBJ databases">
        <authorList>
            <person name="Lanie J.A."/>
            <person name="Ng W.-L."/>
            <person name="Kazmierczak K.M."/>
            <person name="Andrzejewski T.M."/>
            <person name="Davidsen T.M."/>
            <person name="Wayne K.J."/>
            <person name="Tettelin H."/>
            <person name="Glass J.I."/>
            <person name="Rusch D."/>
            <person name="Podicherti R."/>
            <person name="Tsui H.-C.T."/>
            <person name="Winkler M.E."/>
        </authorList>
    </citation>
    <scope>NUCLEOTIDE SEQUENCE</scope>
</reference>
<evidence type="ECO:0008006" key="2">
    <source>
        <dbReference type="Google" id="ProtNLM"/>
    </source>
</evidence>
<dbReference type="AlphaFoldDB" id="A0A381QD30"/>
<dbReference type="Pfam" id="PF01663">
    <property type="entry name" value="Phosphodiest"/>
    <property type="match status" value="1"/>
</dbReference>
<dbReference type="PROSITE" id="PS51257">
    <property type="entry name" value="PROKAR_LIPOPROTEIN"/>
    <property type="match status" value="1"/>
</dbReference>
<sequence length="510" mass="53775">MTTVRLNCLLLFLVASVVSGCQQFDKDLKEPSPTQLLIVVDGLRPDFVTADLTPQLHRLAQRGVIFKNHHAVFPTVTRVNAASISTGAYPRTHGLMGNSVFMPKVDSSSALSTGTKDVLDAIEHATDGQILTATTLGEVLQGAGKSLVVLSSGTEGSGLLLNHTVAGGAVIHPGFTLPESLRASLDATLGYSLPANASVAAQTRWLVDVYLQYVVEILQPDVTILWIGNLDGASHAYGVGSPSALEALTTVDAEIARIETTLLTSERVSGVNLLVASDHGFSSHTGELDLDSLLEPHRGALENGSPDVVRAGTAIYIRDSDLDKRDAIVNDLLTVAGHGAIFTPARGQDTVEGIVPGTFSQTLIGWNHARAADILISPAWTSTINEYGYAGTTSQKGIAGHGSASPFDIHAVLIAAGPDFREGLALDTPTANVDLAPTLLYLLALGMPDSMEGRVITEALREGPTPSSVQAETRHHSFELELASGPYAASAQVSTLGEYMYLDHAEVQRP</sequence>
<dbReference type="PANTHER" id="PTHR10151:SF120">
    <property type="entry name" value="BIS(5'-ADENOSYL)-TRIPHOSPHATASE"/>
    <property type="match status" value="1"/>
</dbReference>
<dbReference type="InterPro" id="IPR002591">
    <property type="entry name" value="Phosphodiest/P_Trfase"/>
</dbReference>
<dbReference type="SUPFAM" id="SSF53649">
    <property type="entry name" value="Alkaline phosphatase-like"/>
    <property type="match status" value="1"/>
</dbReference>
<dbReference type="EMBL" id="UINC01001308">
    <property type="protein sequence ID" value="SUZ77225.1"/>
    <property type="molecule type" value="Genomic_DNA"/>
</dbReference>
<dbReference type="InterPro" id="IPR017850">
    <property type="entry name" value="Alkaline_phosphatase_core_sf"/>
</dbReference>
<dbReference type="PANTHER" id="PTHR10151">
    <property type="entry name" value="ECTONUCLEOTIDE PYROPHOSPHATASE/PHOSPHODIESTERASE"/>
    <property type="match status" value="1"/>
</dbReference>
<evidence type="ECO:0000313" key="1">
    <source>
        <dbReference type="EMBL" id="SUZ77225.1"/>
    </source>
</evidence>